<evidence type="ECO:0000313" key="2">
    <source>
        <dbReference type="EMBL" id="CAE8609909.1"/>
    </source>
</evidence>
<evidence type="ECO:0000256" key="1">
    <source>
        <dbReference type="SAM" id="MobiDB-lite"/>
    </source>
</evidence>
<dbReference type="Proteomes" id="UP000654075">
    <property type="component" value="Unassembled WGS sequence"/>
</dbReference>
<protein>
    <submittedName>
        <fullName evidence="2">Uncharacterized protein</fullName>
    </submittedName>
</protein>
<sequence length="107" mass="11918">MPGAMSDAPRARERAMSDTSREMLRQVLAQSNQEMLREMASQFTSGAPGRSLEKMALDVADRVLAQAAAKELLEDTGRNEWSGVESEEEEVPDPKLKDLKAVPWTVW</sequence>
<name>A0A813FDK5_POLGL</name>
<feature type="non-terminal residue" evidence="2">
    <location>
        <position position="107"/>
    </location>
</feature>
<comment type="caution">
    <text evidence="2">The sequence shown here is derived from an EMBL/GenBank/DDBJ whole genome shotgun (WGS) entry which is preliminary data.</text>
</comment>
<feature type="region of interest" description="Disordered" evidence="1">
    <location>
        <begin position="1"/>
        <end position="20"/>
    </location>
</feature>
<proteinExistence type="predicted"/>
<gene>
    <name evidence="2" type="ORF">PGLA1383_LOCUS27736</name>
</gene>
<accession>A0A813FDK5</accession>
<evidence type="ECO:0000313" key="3">
    <source>
        <dbReference type="Proteomes" id="UP000654075"/>
    </source>
</evidence>
<reference evidence="2" key="1">
    <citation type="submission" date="2021-02" db="EMBL/GenBank/DDBJ databases">
        <authorList>
            <person name="Dougan E. K."/>
            <person name="Rhodes N."/>
            <person name="Thang M."/>
            <person name="Chan C."/>
        </authorList>
    </citation>
    <scope>NUCLEOTIDE SEQUENCE</scope>
</reference>
<dbReference type="AlphaFoldDB" id="A0A813FDK5"/>
<keyword evidence="3" id="KW-1185">Reference proteome</keyword>
<feature type="compositionally biased region" description="Basic and acidic residues" evidence="1">
    <location>
        <begin position="9"/>
        <end position="20"/>
    </location>
</feature>
<dbReference type="EMBL" id="CAJNNV010024443">
    <property type="protein sequence ID" value="CAE8609909.1"/>
    <property type="molecule type" value="Genomic_DNA"/>
</dbReference>
<organism evidence="2 3">
    <name type="scientific">Polarella glacialis</name>
    <name type="common">Dinoflagellate</name>
    <dbReference type="NCBI Taxonomy" id="89957"/>
    <lineage>
        <taxon>Eukaryota</taxon>
        <taxon>Sar</taxon>
        <taxon>Alveolata</taxon>
        <taxon>Dinophyceae</taxon>
        <taxon>Suessiales</taxon>
        <taxon>Suessiaceae</taxon>
        <taxon>Polarella</taxon>
    </lineage>
</organism>